<gene>
    <name evidence="1" type="ORF">QN277_009374</name>
</gene>
<accession>A0AAE1M5N5</accession>
<protein>
    <submittedName>
        <fullName evidence="1">Uncharacterized protein</fullName>
    </submittedName>
</protein>
<comment type="caution">
    <text evidence="1">The sequence shown here is derived from an EMBL/GenBank/DDBJ whole genome shotgun (WGS) entry which is preliminary data.</text>
</comment>
<reference evidence="1" key="1">
    <citation type="submission" date="2023-10" db="EMBL/GenBank/DDBJ databases">
        <title>Chromosome-level genome of the transformable northern wattle, Acacia crassicarpa.</title>
        <authorList>
            <person name="Massaro I."/>
            <person name="Sinha N.R."/>
            <person name="Poethig S."/>
            <person name="Leichty A.R."/>
        </authorList>
    </citation>
    <scope>NUCLEOTIDE SEQUENCE</scope>
    <source>
        <strain evidence="1">Acra3RX</strain>
        <tissue evidence="1">Leaf</tissue>
    </source>
</reference>
<name>A0AAE1M5N5_9FABA</name>
<dbReference type="AlphaFoldDB" id="A0AAE1M5N5"/>
<proteinExistence type="predicted"/>
<evidence type="ECO:0000313" key="2">
    <source>
        <dbReference type="Proteomes" id="UP001293593"/>
    </source>
</evidence>
<organism evidence="1 2">
    <name type="scientific">Acacia crassicarpa</name>
    <name type="common">northern wattle</name>
    <dbReference type="NCBI Taxonomy" id="499986"/>
    <lineage>
        <taxon>Eukaryota</taxon>
        <taxon>Viridiplantae</taxon>
        <taxon>Streptophyta</taxon>
        <taxon>Embryophyta</taxon>
        <taxon>Tracheophyta</taxon>
        <taxon>Spermatophyta</taxon>
        <taxon>Magnoliopsida</taxon>
        <taxon>eudicotyledons</taxon>
        <taxon>Gunneridae</taxon>
        <taxon>Pentapetalae</taxon>
        <taxon>rosids</taxon>
        <taxon>fabids</taxon>
        <taxon>Fabales</taxon>
        <taxon>Fabaceae</taxon>
        <taxon>Caesalpinioideae</taxon>
        <taxon>mimosoid clade</taxon>
        <taxon>Acacieae</taxon>
        <taxon>Acacia</taxon>
    </lineage>
</organism>
<keyword evidence="2" id="KW-1185">Reference proteome</keyword>
<sequence length="248" mass="28993">MGNYVNQQLLPVSLSRSGYPRIIPSFIHHKMYRKDDTSDTLVRIWLSLFSLSRIVLAAKKVDRSIFDPIVSPVTNFDRAYEFVNRVTETLPRLIARYTPWISQLPLNQGLLWEPTCSQLSNKLRADGINRSLANAKSCFNVYPYELSAFVYLMQFVRIRGEQWSQGALWPRFIRFALDQNKKRICVWSFYWFERLSLIRGPYLLVASPEVRKAMAHGCLGCSLGKRRIFAIGNYVLVFPRFFFRPLHE</sequence>
<dbReference type="EMBL" id="JAWXYG010000014">
    <property type="protein sequence ID" value="KAK4253930.1"/>
    <property type="molecule type" value="Genomic_DNA"/>
</dbReference>
<evidence type="ECO:0000313" key="1">
    <source>
        <dbReference type="EMBL" id="KAK4253930.1"/>
    </source>
</evidence>
<dbReference type="Proteomes" id="UP001293593">
    <property type="component" value="Unassembled WGS sequence"/>
</dbReference>